<dbReference type="InterPro" id="IPR023213">
    <property type="entry name" value="CAT-like_dom_sf"/>
</dbReference>
<sequence>MAWTQQGEYWSRPLDCHDRQFQVIAEFGKPQGREQAMLMGVVQLQTPDEADIDLVSQLRAAWKALRLKHPDIALVLDNDEKRYYPVRDEQDLEGWCDATFRVEKVPSSDEVLGEIMPMAAPHATCHWVPASNQLCLVSSHWRWDCRGIIKLLHCLLSELASPTPLPATFDGDEARHLVPSLDVVLGMPDTLEPAWEARADELIASAMSEENQVTIGLPISPGRATSLPGNTRRVGIRIAAEQALALRQSCRKHGVTLTTAVHASIIAETARVCTTDASKYVAPALFDLRRYCPPPSDGPTHAASLRMLALPLTVNAHASWSELAHAIQPIYRQSFDPEKSNMLFVRVPYVNKVTALLQGLKDMDIHPAQDSEPHLSSLGVIDGQIERAYGDVEVRDVSFMIQMLTGQVLVYFWSWGGEMRLAASYNEAYYSRDQVDRWLEAVRENLVENLLGRAD</sequence>
<organism evidence="1 2">
    <name type="scientific">Aspergillus mulundensis</name>
    <dbReference type="NCBI Taxonomy" id="1810919"/>
    <lineage>
        <taxon>Eukaryota</taxon>
        <taxon>Fungi</taxon>
        <taxon>Dikarya</taxon>
        <taxon>Ascomycota</taxon>
        <taxon>Pezizomycotina</taxon>
        <taxon>Eurotiomycetes</taxon>
        <taxon>Eurotiomycetidae</taxon>
        <taxon>Eurotiales</taxon>
        <taxon>Aspergillaceae</taxon>
        <taxon>Aspergillus</taxon>
        <taxon>Aspergillus subgen. Nidulantes</taxon>
    </lineage>
</organism>
<dbReference type="RefSeq" id="XP_026598203.1">
    <property type="nucleotide sequence ID" value="XM_026753284.1"/>
</dbReference>
<dbReference type="Gene3D" id="3.30.559.30">
    <property type="entry name" value="Nonribosomal peptide synthetase, condensation domain"/>
    <property type="match status" value="1"/>
</dbReference>
<dbReference type="Proteomes" id="UP000256690">
    <property type="component" value="Unassembled WGS sequence"/>
</dbReference>
<proteinExistence type="predicted"/>
<dbReference type="EMBL" id="PVWQ01000023">
    <property type="protein sequence ID" value="RDW58577.1"/>
    <property type="molecule type" value="Genomic_DNA"/>
</dbReference>
<comment type="caution">
    <text evidence="1">The sequence shown here is derived from an EMBL/GenBank/DDBJ whole genome shotgun (WGS) entry which is preliminary data.</text>
</comment>
<gene>
    <name evidence="1" type="ORF">DSM5745_11268</name>
</gene>
<dbReference type="AlphaFoldDB" id="A0A3D8QA81"/>
<accession>A0A3D8QA81</accession>
<name>A0A3D8QA81_9EURO</name>
<dbReference type="PANTHER" id="PTHR42034:SF1">
    <property type="entry name" value="CONDENSATION DOMAIN-CONTAINING PROTEIN"/>
    <property type="match status" value="1"/>
</dbReference>
<dbReference type="Gene3D" id="3.30.559.10">
    <property type="entry name" value="Chloramphenicol acetyltransferase-like domain"/>
    <property type="match status" value="1"/>
</dbReference>
<evidence type="ECO:0008006" key="3">
    <source>
        <dbReference type="Google" id="ProtNLM"/>
    </source>
</evidence>
<reference evidence="1 2" key="1">
    <citation type="journal article" date="2018" name="IMA Fungus">
        <title>IMA Genome-F 9: Draft genome sequence of Annulohypoxylon stygium, Aspergillus mulundensis, Berkeleyomyces basicola (syn. Thielaviopsis basicola), Ceratocystis smalleyi, two Cercospora beticola strains, Coleophoma cylindrospora, Fusarium fracticaudum, Phialophora cf. hyalina, and Morchella septimelata.</title>
        <authorList>
            <person name="Wingfield B.D."/>
            <person name="Bills G.F."/>
            <person name="Dong Y."/>
            <person name="Huang W."/>
            <person name="Nel W.J."/>
            <person name="Swalarsk-Parry B.S."/>
            <person name="Vaghefi N."/>
            <person name="Wilken P.M."/>
            <person name="An Z."/>
            <person name="de Beer Z.W."/>
            <person name="De Vos L."/>
            <person name="Chen L."/>
            <person name="Duong T.A."/>
            <person name="Gao Y."/>
            <person name="Hammerbacher A."/>
            <person name="Kikkert J.R."/>
            <person name="Li Y."/>
            <person name="Li H."/>
            <person name="Li K."/>
            <person name="Li Q."/>
            <person name="Liu X."/>
            <person name="Ma X."/>
            <person name="Naidoo K."/>
            <person name="Pethybridge S.J."/>
            <person name="Sun J."/>
            <person name="Steenkamp E.T."/>
            <person name="van der Nest M.A."/>
            <person name="van Wyk S."/>
            <person name="Wingfield M.J."/>
            <person name="Xiong C."/>
            <person name="Yue Q."/>
            <person name="Zhang X."/>
        </authorList>
    </citation>
    <scope>NUCLEOTIDE SEQUENCE [LARGE SCALE GENOMIC DNA]</scope>
    <source>
        <strain evidence="1 2">DSM 5745</strain>
    </source>
</reference>
<keyword evidence="2" id="KW-1185">Reference proteome</keyword>
<protein>
    <recommendedName>
        <fullName evidence="3">Condensation domain-containing protein</fullName>
    </recommendedName>
</protein>
<dbReference type="OrthoDB" id="2548233at2759"/>
<dbReference type="GeneID" id="38121638"/>
<dbReference type="SUPFAM" id="SSF52777">
    <property type="entry name" value="CoA-dependent acyltransferases"/>
    <property type="match status" value="1"/>
</dbReference>
<evidence type="ECO:0000313" key="1">
    <source>
        <dbReference type="EMBL" id="RDW58577.1"/>
    </source>
</evidence>
<dbReference type="PANTHER" id="PTHR42034">
    <property type="entry name" value="CHROMOSOME 7, WHOLE GENOME SHOTGUN SEQUENCE-RELATED"/>
    <property type="match status" value="1"/>
</dbReference>
<evidence type="ECO:0000313" key="2">
    <source>
        <dbReference type="Proteomes" id="UP000256690"/>
    </source>
</evidence>